<dbReference type="Proteomes" id="UP001058353">
    <property type="component" value="Chromosome"/>
</dbReference>
<dbReference type="AlphaFoldDB" id="A0AAN2CE49"/>
<sequence length="98" mass="10910">MEFFELFTRQSRTEISITRLDQFQSLICEPGWQLAVTTHATSSAGHTKRSAFTVTGKKSAALPVADTEVLGRTARCDATFNDVLYNLDPVDLFQSKHS</sequence>
<accession>A0AAN2CE49</accession>
<evidence type="ECO:0000313" key="1">
    <source>
        <dbReference type="EMBL" id="BDO13460.1"/>
    </source>
</evidence>
<proteinExistence type="predicted"/>
<reference evidence="1" key="1">
    <citation type="submission" date="2022-07" db="EMBL/GenBank/DDBJ databases">
        <title>Complete genome sequence of carbapenem-resistant Klebsiella spp. in Japan.</title>
        <authorList>
            <person name="Maehana S."/>
            <person name="Suzuki M."/>
            <person name="Kitasato H."/>
        </authorList>
    </citation>
    <scope>NUCLEOTIDE SEQUENCE</scope>
    <source>
        <strain evidence="1">KAM644</strain>
        <plasmid evidence="2">pKAM644_1</plasmid>
        <plasmid evidence="3">pKAM644_3</plasmid>
    </source>
</reference>
<evidence type="ECO:0000313" key="3">
    <source>
        <dbReference type="EMBL" id="BDO16544.1"/>
    </source>
</evidence>
<gene>
    <name evidence="1" type="ORF">KAM644c_25260</name>
    <name evidence="2" type="ORF">KAM644c_50710</name>
    <name evidence="3" type="ORF">KAM644c_56100</name>
</gene>
<dbReference type="EMBL" id="AP026407">
    <property type="protein sequence ID" value="BDO13460.1"/>
    <property type="molecule type" value="Genomic_DNA"/>
</dbReference>
<geneLocation type="plasmid" evidence="3 4">
    <name>pKAM644_3</name>
</geneLocation>
<evidence type="ECO:0000313" key="4">
    <source>
        <dbReference type="Proteomes" id="UP001058353"/>
    </source>
</evidence>
<geneLocation type="plasmid" evidence="2 4">
    <name>pKAM644_1</name>
</geneLocation>
<dbReference type="Proteomes" id="UP001058353">
    <property type="component" value="Plasmid pKAM644_1"/>
</dbReference>
<evidence type="ECO:0000313" key="2">
    <source>
        <dbReference type="EMBL" id="BDO16005.1"/>
    </source>
</evidence>
<dbReference type="Proteomes" id="UP001058353">
    <property type="component" value="Plasmid pKAM644_3"/>
</dbReference>
<keyword evidence="2" id="KW-0614">Plasmid</keyword>
<protein>
    <submittedName>
        <fullName evidence="1">Uncharacterized protein</fullName>
    </submittedName>
</protein>
<name>A0AAN2CE49_9ENTR</name>
<dbReference type="EMBL" id="AP026408">
    <property type="protein sequence ID" value="BDO16005.1"/>
    <property type="molecule type" value="Genomic_DNA"/>
</dbReference>
<organism evidence="1 4">
    <name type="scientific">Klebsiella quasipneumoniae subsp. quasipneumoniae</name>
    <dbReference type="NCBI Taxonomy" id="1667327"/>
    <lineage>
        <taxon>Bacteria</taxon>
        <taxon>Pseudomonadati</taxon>
        <taxon>Pseudomonadota</taxon>
        <taxon>Gammaproteobacteria</taxon>
        <taxon>Enterobacterales</taxon>
        <taxon>Enterobacteriaceae</taxon>
        <taxon>Klebsiella/Raoultella group</taxon>
        <taxon>Klebsiella</taxon>
        <taxon>Klebsiella pneumoniae complex</taxon>
    </lineage>
</organism>
<dbReference type="EMBL" id="AP026410">
    <property type="protein sequence ID" value="BDO16544.1"/>
    <property type="molecule type" value="Genomic_DNA"/>
</dbReference>